<dbReference type="CDD" id="cd13228">
    <property type="entry name" value="PHear_NECAP"/>
    <property type="match status" value="1"/>
</dbReference>
<comment type="caution">
    <text evidence="2">The sequence shown here is derived from an EMBL/GenBank/DDBJ whole genome shotgun (WGS) entry which is preliminary data.</text>
</comment>
<reference evidence="2" key="1">
    <citation type="journal article" date="2022" name="bioRxiv">
        <title>Genomics of Preaxostyla Flagellates Illuminates Evolutionary Transitions and the Path Towards Mitochondrial Loss.</title>
        <authorList>
            <person name="Novak L.V.F."/>
            <person name="Treitli S.C."/>
            <person name="Pyrih J."/>
            <person name="Halakuc P."/>
            <person name="Pipaliya S.V."/>
            <person name="Vacek V."/>
            <person name="Brzon O."/>
            <person name="Soukal P."/>
            <person name="Eme L."/>
            <person name="Dacks J.B."/>
            <person name="Karnkowska A."/>
            <person name="Elias M."/>
            <person name="Hampl V."/>
        </authorList>
    </citation>
    <scope>NUCLEOTIDE SEQUENCE</scope>
    <source>
        <strain evidence="2">RCP-MX</strain>
    </source>
</reference>
<name>A0ABQ8U8V8_9EUKA</name>
<dbReference type="Pfam" id="PF07933">
    <property type="entry name" value="DUF1681"/>
    <property type="match status" value="1"/>
</dbReference>
<dbReference type="Gene3D" id="2.30.29.30">
    <property type="entry name" value="Pleckstrin-homology domain (PH domain)/Phosphotyrosine-binding domain (PTB)"/>
    <property type="match status" value="1"/>
</dbReference>
<dbReference type="PANTHER" id="PTHR12847:SF9">
    <property type="entry name" value="NECAP-LIKE PROTEIN CG9132"/>
    <property type="match status" value="1"/>
</dbReference>
<sequence>MMAQAEAIEHTLTVLQECFVYKIGPRPAAAGYKCSDWGEQDFIWTGRVSVLARGDQAFVKLEDPNTGELFAMTPVHESGANAIERCLDSSRYFVLRIEDGQGHHAYIGLGFEARADAYDFIASISDHFKRLKTEREAPQFSQRPAVDYSLRGDQKIQLNLKLKAVCTHWVPAAKSSPLGDLGSLFGALPASKPQASMPNNDWGFSEFKSASPAGPAAGTPSISLRQHRSFCRGGFRAGLRETFS</sequence>
<proteinExistence type="predicted"/>
<evidence type="ECO:0000313" key="3">
    <source>
        <dbReference type="Proteomes" id="UP001141327"/>
    </source>
</evidence>
<gene>
    <name evidence="2" type="ORF">PAPYR_9915</name>
</gene>
<dbReference type="SUPFAM" id="SSF50729">
    <property type="entry name" value="PH domain-like"/>
    <property type="match status" value="1"/>
</dbReference>
<dbReference type="EMBL" id="JAPMOS010000116">
    <property type="protein sequence ID" value="KAJ4455183.1"/>
    <property type="molecule type" value="Genomic_DNA"/>
</dbReference>
<feature type="domain" description="NECAP PHear" evidence="1">
    <location>
        <begin position="8"/>
        <end position="161"/>
    </location>
</feature>
<keyword evidence="3" id="KW-1185">Reference proteome</keyword>
<dbReference type="PANTHER" id="PTHR12847">
    <property type="entry name" value="ATP-BINDING CASSETTE ABC TRANSPORTER-RELATED"/>
    <property type="match status" value="1"/>
</dbReference>
<dbReference type="InterPro" id="IPR011993">
    <property type="entry name" value="PH-like_dom_sf"/>
</dbReference>
<dbReference type="InterPro" id="IPR012466">
    <property type="entry name" value="NECAP_PHear"/>
</dbReference>
<accession>A0ABQ8U8V8</accession>
<dbReference type="Proteomes" id="UP001141327">
    <property type="component" value="Unassembled WGS sequence"/>
</dbReference>
<evidence type="ECO:0000259" key="1">
    <source>
        <dbReference type="Pfam" id="PF07933"/>
    </source>
</evidence>
<evidence type="ECO:0000313" key="2">
    <source>
        <dbReference type="EMBL" id="KAJ4455183.1"/>
    </source>
</evidence>
<organism evidence="2 3">
    <name type="scientific">Paratrimastix pyriformis</name>
    <dbReference type="NCBI Taxonomy" id="342808"/>
    <lineage>
        <taxon>Eukaryota</taxon>
        <taxon>Metamonada</taxon>
        <taxon>Preaxostyla</taxon>
        <taxon>Paratrimastigidae</taxon>
        <taxon>Paratrimastix</taxon>
    </lineage>
</organism>
<protein>
    <submittedName>
        <fullName evidence="2">Adaptin ear-binding coat-associated protein 1</fullName>
    </submittedName>
</protein>